<sequence length="442" mass="51183">MKNFSLSNFFSLLMAISGLFLFFWLLGNQILTSDDLYFASKIRSYGPWEAMQLERELWNSRWTSLFLNLSILKIYHTISPLVLFFYGLFNGILLLQLVYLVLNRFQIHSKILVALLCTFFFVGTFNVGEVWFWLASSTTYLTATLLIGIIFLRLQQPHLPNWLGVLFIVPSIYIGGCSLPIAGLYILCLMFLIIKNLKREQPIHIQWIVLYLIVSLLALLYLLNGTGSSIRMTHFDTISLFDAFVLNFKLTSLAIYTYLLPKLPILLLLSLPLWWIPIPHSAINSRKLTAEIIVIVFKFSIAFFCYQFLLTYITQDIGAARALYPINLIFLWCFLGVIYLANRYLQSKQIPNIIKVFASLIAMSTILVITFQQLNFVNPYIKAVENRNQLFNTNKNQFYRLEALPPSGYLYSSEISVDSNHYNNQHLKSYFNLKYSPILQSE</sequence>
<evidence type="ECO:0000313" key="3">
    <source>
        <dbReference type="Proteomes" id="UP000470771"/>
    </source>
</evidence>
<feature type="transmembrane region" description="Helical" evidence="1">
    <location>
        <begin position="6"/>
        <end position="26"/>
    </location>
</feature>
<feature type="transmembrane region" description="Helical" evidence="1">
    <location>
        <begin position="81"/>
        <end position="101"/>
    </location>
</feature>
<organism evidence="2 3">
    <name type="scientific">Acidiluteibacter ferrifornacis</name>
    <dbReference type="NCBI Taxonomy" id="2692424"/>
    <lineage>
        <taxon>Bacteria</taxon>
        <taxon>Pseudomonadati</taxon>
        <taxon>Bacteroidota</taxon>
        <taxon>Flavobacteriia</taxon>
        <taxon>Flavobacteriales</taxon>
        <taxon>Cryomorphaceae</taxon>
        <taxon>Acidiluteibacter</taxon>
    </lineage>
</organism>
<feature type="transmembrane region" description="Helical" evidence="1">
    <location>
        <begin position="353"/>
        <end position="371"/>
    </location>
</feature>
<comment type="caution">
    <text evidence="2">The sequence shown here is derived from an EMBL/GenBank/DDBJ whole genome shotgun (WGS) entry which is preliminary data.</text>
</comment>
<name>A0A6N9NLW3_9FLAO</name>
<dbReference type="EMBL" id="WWNE01000012">
    <property type="protein sequence ID" value="NBG66943.1"/>
    <property type="molecule type" value="Genomic_DNA"/>
</dbReference>
<keyword evidence="1" id="KW-0812">Transmembrane</keyword>
<dbReference type="RefSeq" id="WP_160633896.1">
    <property type="nucleotide sequence ID" value="NZ_WWNE01000012.1"/>
</dbReference>
<reference evidence="2 3" key="1">
    <citation type="submission" date="2019-12" db="EMBL/GenBank/DDBJ databases">
        <authorList>
            <person name="Zhao J."/>
        </authorList>
    </citation>
    <scope>NUCLEOTIDE SEQUENCE [LARGE SCALE GENOMIC DNA]</scope>
    <source>
        <strain evidence="2 3">S-15</strain>
    </source>
</reference>
<protein>
    <submittedName>
        <fullName evidence="2">Uncharacterized protein</fullName>
    </submittedName>
</protein>
<accession>A0A6N9NLW3</accession>
<feature type="transmembrane region" description="Helical" evidence="1">
    <location>
        <begin position="322"/>
        <end position="341"/>
    </location>
</feature>
<keyword evidence="1" id="KW-1133">Transmembrane helix</keyword>
<feature type="transmembrane region" description="Helical" evidence="1">
    <location>
        <begin position="107"/>
        <end position="125"/>
    </location>
</feature>
<keyword evidence="3" id="KW-1185">Reference proteome</keyword>
<feature type="transmembrane region" description="Helical" evidence="1">
    <location>
        <begin position="205"/>
        <end position="223"/>
    </location>
</feature>
<feature type="transmembrane region" description="Helical" evidence="1">
    <location>
        <begin position="172"/>
        <end position="193"/>
    </location>
</feature>
<feature type="transmembrane region" description="Helical" evidence="1">
    <location>
        <begin position="255"/>
        <end position="276"/>
    </location>
</feature>
<feature type="transmembrane region" description="Helical" evidence="1">
    <location>
        <begin position="288"/>
        <end position="310"/>
    </location>
</feature>
<evidence type="ECO:0000256" key="1">
    <source>
        <dbReference type="SAM" id="Phobius"/>
    </source>
</evidence>
<evidence type="ECO:0000313" key="2">
    <source>
        <dbReference type="EMBL" id="NBG66943.1"/>
    </source>
</evidence>
<proteinExistence type="predicted"/>
<keyword evidence="1" id="KW-0472">Membrane</keyword>
<dbReference type="AlphaFoldDB" id="A0A6N9NLW3"/>
<gene>
    <name evidence="2" type="ORF">GQN54_12515</name>
</gene>
<feature type="transmembrane region" description="Helical" evidence="1">
    <location>
        <begin position="132"/>
        <end position="152"/>
    </location>
</feature>
<dbReference type="Proteomes" id="UP000470771">
    <property type="component" value="Unassembled WGS sequence"/>
</dbReference>